<keyword evidence="2" id="KW-1185">Reference proteome</keyword>
<protein>
    <recommendedName>
        <fullName evidence="3">IS4 family transposase</fullName>
    </recommendedName>
</protein>
<evidence type="ECO:0000313" key="2">
    <source>
        <dbReference type="Proteomes" id="UP001203423"/>
    </source>
</evidence>
<proteinExistence type="predicted"/>
<reference evidence="1 2" key="1">
    <citation type="submission" date="2022-01" db="EMBL/GenBank/DDBJ databases">
        <title>Whole genome-based taxonomy of the Shewanellaceae.</title>
        <authorList>
            <person name="Martin-Rodriguez A.J."/>
        </authorList>
    </citation>
    <scope>NUCLEOTIDE SEQUENCE [LARGE SCALE GENOMIC DNA]</scope>
    <source>
        <strain evidence="1 2">DSM 17177</strain>
    </source>
</reference>
<evidence type="ECO:0000313" key="1">
    <source>
        <dbReference type="EMBL" id="MCL1127926.1"/>
    </source>
</evidence>
<gene>
    <name evidence="1" type="ORF">L2764_26600</name>
</gene>
<sequence length="63" mass="7366">LFHVSMMTPKNDRSSGHCDLNKIAVFIVNRGLVNGYNDRPYHRLNLFSLIAEYRLRLRKVAFS</sequence>
<feature type="non-terminal residue" evidence="1">
    <location>
        <position position="1"/>
    </location>
</feature>
<organism evidence="1 2">
    <name type="scientific">Shewanella surugensis</name>
    <dbReference type="NCBI Taxonomy" id="212020"/>
    <lineage>
        <taxon>Bacteria</taxon>
        <taxon>Pseudomonadati</taxon>
        <taxon>Pseudomonadota</taxon>
        <taxon>Gammaproteobacteria</taxon>
        <taxon>Alteromonadales</taxon>
        <taxon>Shewanellaceae</taxon>
        <taxon>Shewanella</taxon>
    </lineage>
</organism>
<name>A0ABT0LL91_9GAMM</name>
<accession>A0ABT0LL91</accession>
<comment type="caution">
    <text evidence="1">The sequence shown here is derived from an EMBL/GenBank/DDBJ whole genome shotgun (WGS) entry which is preliminary data.</text>
</comment>
<dbReference type="RefSeq" id="WP_248943351.1">
    <property type="nucleotide sequence ID" value="NZ_JAKIKS010000253.1"/>
</dbReference>
<dbReference type="EMBL" id="JAKIKS010000253">
    <property type="protein sequence ID" value="MCL1127926.1"/>
    <property type="molecule type" value="Genomic_DNA"/>
</dbReference>
<dbReference type="Proteomes" id="UP001203423">
    <property type="component" value="Unassembled WGS sequence"/>
</dbReference>
<evidence type="ECO:0008006" key="3">
    <source>
        <dbReference type="Google" id="ProtNLM"/>
    </source>
</evidence>